<sequence length="693" mass="77875">MPEYGEVIANAYTIQRWLRVILPQRNGEPLPILRVWADATQPEQDCARASPSQATQKQRLANGLVYILDSKSKIRRGTQNAQEYVYPHVGGQPLPSFNGIRLKRVYTTPRTVVLDLDELSLQVRLQTHTVTQVYTREQWYSELAPVPSKVRKFRVGMALEMDEFVVAFLTLDNLFTPYWFKTSANPPVRHADVYLEWGNFLGEMATHVRMEAAKGFRSEDYAINFVRKKVGGVGIYMSEELFFLSGVSPFITLGEFLGCPSRVARFCEAFWVLAQRAHCLLTQLMEPCYHGYVLAPTTNQRMRYVRWLYVHAKKQVMVSERMKFMWNEYQNALRKMTQMAASPFASELYCNIDAGFYDVFEPTYIRSALAKDRNLGHLVFGNEAWAALASRWGLSYSGPPMDNSNKLAPALDPLTSLYSSLGLLGSSNARSNLRLSRYHIFGGGLFLQDKEMCSARLSISFYQCHTVTTQKSIWTVMHPLPHLASPVPVASKHRGAVQSRLPGAKTPKMLPPPAKKAKKTRVWTVDVNAQISNTFEHVVQNTNGVAIGPLEYCATAYQISLGRSGRKNTRLAICKESPAIPQTLIRRLAAKFNRVAQGRHKATAPKITHKKASLRGGWPAKSNHAPILATPRPSTDNTTPHPSTDNAEGSATSKRHRVSVDKALLEESRGRAYSHQRQLRSATRATPCSSLLE</sequence>
<feature type="compositionally biased region" description="Polar residues" evidence="1">
    <location>
        <begin position="679"/>
        <end position="693"/>
    </location>
</feature>
<name>A0AAD7X4Q8_9APHY</name>
<protein>
    <submittedName>
        <fullName evidence="2">Uncharacterized protein</fullName>
    </submittedName>
</protein>
<feature type="compositionally biased region" description="Polar residues" evidence="1">
    <location>
        <begin position="632"/>
        <end position="652"/>
    </location>
</feature>
<organism evidence="2 3">
    <name type="scientific">Trametes cubensis</name>
    <dbReference type="NCBI Taxonomy" id="1111947"/>
    <lineage>
        <taxon>Eukaryota</taxon>
        <taxon>Fungi</taxon>
        <taxon>Dikarya</taxon>
        <taxon>Basidiomycota</taxon>
        <taxon>Agaricomycotina</taxon>
        <taxon>Agaricomycetes</taxon>
        <taxon>Polyporales</taxon>
        <taxon>Polyporaceae</taxon>
        <taxon>Trametes</taxon>
    </lineage>
</organism>
<evidence type="ECO:0000313" key="2">
    <source>
        <dbReference type="EMBL" id="KAJ8462920.1"/>
    </source>
</evidence>
<reference evidence="2" key="1">
    <citation type="submission" date="2022-11" db="EMBL/GenBank/DDBJ databases">
        <title>Genome Sequence of Cubamyces cubensis.</title>
        <authorList>
            <person name="Buettner E."/>
        </authorList>
    </citation>
    <scope>NUCLEOTIDE SEQUENCE</scope>
    <source>
        <strain evidence="2">MPL-01</strain>
    </source>
</reference>
<feature type="compositionally biased region" description="Basic residues" evidence="1">
    <location>
        <begin position="597"/>
        <end position="613"/>
    </location>
</feature>
<dbReference type="AlphaFoldDB" id="A0AAD7X4Q8"/>
<evidence type="ECO:0000256" key="1">
    <source>
        <dbReference type="SAM" id="MobiDB-lite"/>
    </source>
</evidence>
<dbReference type="Proteomes" id="UP001215151">
    <property type="component" value="Unassembled WGS sequence"/>
</dbReference>
<dbReference type="EMBL" id="JAPEVG010000429">
    <property type="protein sequence ID" value="KAJ8462920.1"/>
    <property type="molecule type" value="Genomic_DNA"/>
</dbReference>
<comment type="caution">
    <text evidence="2">The sequence shown here is derived from an EMBL/GenBank/DDBJ whole genome shotgun (WGS) entry which is preliminary data.</text>
</comment>
<accession>A0AAD7X4Q8</accession>
<keyword evidence="3" id="KW-1185">Reference proteome</keyword>
<feature type="compositionally biased region" description="Basic and acidic residues" evidence="1">
    <location>
        <begin position="658"/>
        <end position="670"/>
    </location>
</feature>
<gene>
    <name evidence="2" type="ORF">ONZ51_g10587</name>
</gene>
<feature type="region of interest" description="Disordered" evidence="1">
    <location>
        <begin position="597"/>
        <end position="693"/>
    </location>
</feature>
<proteinExistence type="predicted"/>
<evidence type="ECO:0000313" key="3">
    <source>
        <dbReference type="Proteomes" id="UP001215151"/>
    </source>
</evidence>